<reference evidence="2" key="1">
    <citation type="journal article" date="2022" name="bioRxiv">
        <title>Sequencing and chromosome-scale assembly of the giantPleurodeles waltlgenome.</title>
        <authorList>
            <person name="Brown T."/>
            <person name="Elewa A."/>
            <person name="Iarovenko S."/>
            <person name="Subramanian E."/>
            <person name="Araus A.J."/>
            <person name="Petzold A."/>
            <person name="Susuki M."/>
            <person name="Suzuki K.-i.T."/>
            <person name="Hayashi T."/>
            <person name="Toyoda A."/>
            <person name="Oliveira C."/>
            <person name="Osipova E."/>
            <person name="Leigh N.D."/>
            <person name="Simon A."/>
            <person name="Yun M.H."/>
        </authorList>
    </citation>
    <scope>NUCLEOTIDE SEQUENCE</scope>
    <source>
        <strain evidence="2">20211129_DDA</strain>
        <tissue evidence="2">Liver</tissue>
    </source>
</reference>
<proteinExistence type="predicted"/>
<keyword evidence="3" id="KW-1185">Reference proteome</keyword>
<evidence type="ECO:0000313" key="2">
    <source>
        <dbReference type="EMBL" id="KAJ1217154.1"/>
    </source>
</evidence>
<gene>
    <name evidence="2" type="ORF">NDU88_004749</name>
</gene>
<dbReference type="Proteomes" id="UP001066276">
    <property type="component" value="Chromosome 1_1"/>
</dbReference>
<name>A0AAV7WVA6_PLEWA</name>
<dbReference type="AlphaFoldDB" id="A0AAV7WVA6"/>
<accession>A0AAV7WVA6</accession>
<comment type="caution">
    <text evidence="2">The sequence shown here is derived from an EMBL/GenBank/DDBJ whole genome shotgun (WGS) entry which is preliminary data.</text>
</comment>
<evidence type="ECO:0000313" key="3">
    <source>
        <dbReference type="Proteomes" id="UP001066276"/>
    </source>
</evidence>
<evidence type="ECO:0000256" key="1">
    <source>
        <dbReference type="SAM" id="MobiDB-lite"/>
    </source>
</evidence>
<feature type="compositionally biased region" description="Basic and acidic residues" evidence="1">
    <location>
        <begin position="22"/>
        <end position="38"/>
    </location>
</feature>
<protein>
    <submittedName>
        <fullName evidence="2">Uncharacterized protein</fullName>
    </submittedName>
</protein>
<organism evidence="2 3">
    <name type="scientific">Pleurodeles waltl</name>
    <name type="common">Iberian ribbed newt</name>
    <dbReference type="NCBI Taxonomy" id="8319"/>
    <lineage>
        <taxon>Eukaryota</taxon>
        <taxon>Metazoa</taxon>
        <taxon>Chordata</taxon>
        <taxon>Craniata</taxon>
        <taxon>Vertebrata</taxon>
        <taxon>Euteleostomi</taxon>
        <taxon>Amphibia</taxon>
        <taxon>Batrachia</taxon>
        <taxon>Caudata</taxon>
        <taxon>Salamandroidea</taxon>
        <taxon>Salamandridae</taxon>
        <taxon>Pleurodelinae</taxon>
        <taxon>Pleurodeles</taxon>
    </lineage>
</organism>
<dbReference type="EMBL" id="JANPWB010000001">
    <property type="protein sequence ID" value="KAJ1217154.1"/>
    <property type="molecule type" value="Genomic_DNA"/>
</dbReference>
<feature type="region of interest" description="Disordered" evidence="1">
    <location>
        <begin position="1"/>
        <end position="62"/>
    </location>
</feature>
<sequence length="111" mass="12008">MFATRGKRGRATPQVRRMGRGWGREVAPKRPPSNKREGVCGGRTSSFPQEARGAGGRPGAAPLLQVARGRRPASQGHGCPPNLNKIIAPKGRRRAWAGKQAWLRQDAEHGP</sequence>
<feature type="compositionally biased region" description="Basic residues" evidence="1">
    <location>
        <begin position="1"/>
        <end position="10"/>
    </location>
</feature>